<dbReference type="GO" id="GO:0005524">
    <property type="term" value="F:ATP binding"/>
    <property type="evidence" value="ECO:0007669"/>
    <property type="project" value="InterPro"/>
</dbReference>
<dbReference type="Gene3D" id="3.40.50.300">
    <property type="entry name" value="P-loop containing nucleotide triphosphate hydrolases"/>
    <property type="match status" value="1"/>
</dbReference>
<dbReference type="GO" id="GO:0016301">
    <property type="term" value="F:kinase activity"/>
    <property type="evidence" value="ECO:0007669"/>
    <property type="project" value="InterPro"/>
</dbReference>
<comment type="caution">
    <text evidence="2">The sequence shown here is derived from an EMBL/GenBank/DDBJ whole genome shotgun (WGS) entry which is preliminary data.</text>
</comment>
<evidence type="ECO:0000313" key="2">
    <source>
        <dbReference type="EMBL" id="GFG55236.1"/>
    </source>
</evidence>
<evidence type="ECO:0000313" key="3">
    <source>
        <dbReference type="Proteomes" id="UP000465302"/>
    </source>
</evidence>
<feature type="domain" description="Phosphoribulokinase/uridine kinase" evidence="1">
    <location>
        <begin position="2"/>
        <end position="108"/>
    </location>
</feature>
<reference evidence="2 3" key="1">
    <citation type="journal article" date="2019" name="Emerg. Microbes Infect.">
        <title>Comprehensive subspecies identification of 175 nontuberculous mycobacteria species based on 7547 genomic profiles.</title>
        <authorList>
            <person name="Matsumoto Y."/>
            <person name="Kinjo T."/>
            <person name="Motooka D."/>
            <person name="Nabeya D."/>
            <person name="Jung N."/>
            <person name="Uechi K."/>
            <person name="Horii T."/>
            <person name="Iida T."/>
            <person name="Fujita J."/>
            <person name="Nakamura S."/>
        </authorList>
    </citation>
    <scope>NUCLEOTIDE SEQUENCE [LARGE SCALE GENOMIC DNA]</scope>
    <source>
        <strain evidence="2 3">JCM 6377</strain>
    </source>
</reference>
<dbReference type="PANTHER" id="PTHR10285">
    <property type="entry name" value="URIDINE KINASE"/>
    <property type="match status" value="1"/>
</dbReference>
<gene>
    <name evidence="2" type="ORF">MAGR_66770</name>
</gene>
<accession>A0A7I9WDB6</accession>
<dbReference type="Pfam" id="PF00485">
    <property type="entry name" value="PRK"/>
    <property type="match status" value="1"/>
</dbReference>
<proteinExistence type="predicted"/>
<dbReference type="AlphaFoldDB" id="A0A7I9WDB6"/>
<organism evidence="2 3">
    <name type="scientific">Mycolicibacterium agri</name>
    <name type="common">Mycobacterium agri</name>
    <dbReference type="NCBI Taxonomy" id="36811"/>
    <lineage>
        <taxon>Bacteria</taxon>
        <taxon>Bacillati</taxon>
        <taxon>Actinomycetota</taxon>
        <taxon>Actinomycetes</taxon>
        <taxon>Mycobacteriales</taxon>
        <taxon>Mycobacteriaceae</taxon>
        <taxon>Mycolicibacterium</taxon>
    </lineage>
</organism>
<protein>
    <recommendedName>
        <fullName evidence="1">Phosphoribulokinase/uridine kinase domain-containing protein</fullName>
    </recommendedName>
</protein>
<dbReference type="InterPro" id="IPR027417">
    <property type="entry name" value="P-loop_NTPase"/>
</dbReference>
<name>A0A7I9WDB6_MYCAG</name>
<sequence>MLATGQPVLKPVYDHSIGELTRPERVEPRDFVIVHGLLPLHSRLARACFDVTVFVDPAEDLRRTWRMRRDTTTRGYSTDQLTAEMAAADTESTQFVQPQRAHADIVVRFASIAERDDPPDTPRPPSCCCPTIRHPDLTDVLQSEITPTIHLRLVRDDDGIPVDSVHIHGYIG</sequence>
<dbReference type="InterPro" id="IPR006083">
    <property type="entry name" value="PRK/URK"/>
</dbReference>
<dbReference type="EMBL" id="BLKS01000003">
    <property type="protein sequence ID" value="GFG55236.1"/>
    <property type="molecule type" value="Genomic_DNA"/>
</dbReference>
<evidence type="ECO:0000259" key="1">
    <source>
        <dbReference type="Pfam" id="PF00485"/>
    </source>
</evidence>
<dbReference type="Proteomes" id="UP000465302">
    <property type="component" value="Unassembled WGS sequence"/>
</dbReference>
<dbReference type="SUPFAM" id="SSF52540">
    <property type="entry name" value="P-loop containing nucleoside triphosphate hydrolases"/>
    <property type="match status" value="1"/>
</dbReference>